<name>A0ABZ0IL00_9BACT</name>
<keyword evidence="2 7" id="KW-0813">Transport</keyword>
<evidence type="ECO:0000259" key="8">
    <source>
        <dbReference type="Pfam" id="PF07715"/>
    </source>
</evidence>
<keyword evidence="9" id="KW-0675">Receptor</keyword>
<dbReference type="SUPFAM" id="SSF49464">
    <property type="entry name" value="Carboxypeptidase regulatory domain-like"/>
    <property type="match status" value="1"/>
</dbReference>
<dbReference type="NCBIfam" id="TIGR04056">
    <property type="entry name" value="OMP_RagA_SusC"/>
    <property type="match status" value="1"/>
</dbReference>
<evidence type="ECO:0000256" key="1">
    <source>
        <dbReference type="ARBA" id="ARBA00004571"/>
    </source>
</evidence>
<organism evidence="9 10">
    <name type="scientific">Imperialibacter roseus</name>
    <dbReference type="NCBI Taxonomy" id="1324217"/>
    <lineage>
        <taxon>Bacteria</taxon>
        <taxon>Pseudomonadati</taxon>
        <taxon>Bacteroidota</taxon>
        <taxon>Cytophagia</taxon>
        <taxon>Cytophagales</taxon>
        <taxon>Flammeovirgaceae</taxon>
        <taxon>Imperialibacter</taxon>
    </lineage>
</organism>
<dbReference type="Gene3D" id="2.40.170.20">
    <property type="entry name" value="TonB-dependent receptor, beta-barrel domain"/>
    <property type="match status" value="1"/>
</dbReference>
<dbReference type="SUPFAM" id="SSF56935">
    <property type="entry name" value="Porins"/>
    <property type="match status" value="1"/>
</dbReference>
<dbReference type="InterPro" id="IPR023996">
    <property type="entry name" value="TonB-dep_OMP_SusC/RagA"/>
</dbReference>
<evidence type="ECO:0000256" key="7">
    <source>
        <dbReference type="PROSITE-ProRule" id="PRU01360"/>
    </source>
</evidence>
<dbReference type="PROSITE" id="PS52016">
    <property type="entry name" value="TONB_DEPENDENT_REC_3"/>
    <property type="match status" value="1"/>
</dbReference>
<sequence>MLKRFLHQTPCVFRRLLYGLFLQFFAFTFSFASVQETKSVRDYPLNIEFNKNTLVETFQIIESATDYHFAYDRGKLDPNVKFSGKYKIPRTVGDVLLDIAKETGLSFKQINKNITVINANKDRESSPSLEVIIEDVIITGKVTSEEGEALPGVNIIVKGTNIGTVTDIDGNYSLKSPEGSTTLIFSFIGYASQEVPVNGRSVINIMLTSDIAQLSEIVVVGYGEMERKDVTGSISSVGSDEIKDLGATRVDQALLGKAAGVQVMPVSGEPGAPPQIRIRGVGSISAAGDPLYVVDGFPMQSIQTINPNDIESIDVLKDASATAIYGSRGSNGVIIINTKRGKEGKPTFKYDAYFGFQKIAKMPEFQSAKEEAQHYFDGIRNRNIDEGNDVSGPVETWKIAVPVTVVEVLEGRTPTQPGVTLDFKDPFDEILVTAPQQQHQLSSNGGSENVKYAISGEYLSQDGIILNSNFKRYSLRSNIDSKLTDKLSIKTSINPSYVDKTNVGGTSFDGVNSNTDILYNSLVIPQYYSLYNPDGSYFPFGGGLDAVVTTQNPVALANEVINRQKGIGLLGNINVEYAILDELKVNVAAGTNLQAIKGMSFKPQLPAFFNNPAVGSDYSALRLNWLTETTLNYNKSFGDHNFSGLAGFTTQKETVESNSLTSNRYPNNLVPTLSAVSGIITGGTSNYYEWSLVSYLGRVNYNYLGKYYFTASLRTDGSSRFGSENKFGVFPSLALAWRISDESFMQSMPALSEMKLRTSYGSTGNNNIGNYEHYATINYDKYTLGGGAVGGYAPGRLANPSLTWETQKQINVGVDLSFVDNRLGFNIDYFNSRNYDLLLNVNVPDVTGFSTALKNIGEVKNSGWEFVASTVNTTGDFKWTTNFNISTYKNEVVKLGPEGDPIISGGNITMIGQPIGMFYGWLSDGVFKNQAELDAGPIFNPGARDASRVGDVRFVDVSGPEGVPDGVINSLDKTIMGSPYPDFYYGMTNNLSYKNISLTIGIQGSKGNEILAISRNQLANNRSRFRQLSIMNDYWKSESEPGDGSPRPNDTPTGNFRGQFSQLWLDTGTYLRINNITLGYLLPEAFVERLNLSSLRVYINTINPFLFTKHIGFNPDVSRSGSALNPGNEQYDYPVAKSIKLGLNVGF</sequence>
<dbReference type="NCBIfam" id="TIGR04057">
    <property type="entry name" value="SusC_RagA_signa"/>
    <property type="match status" value="1"/>
</dbReference>
<keyword evidence="4 7" id="KW-0812">Transmembrane</keyword>
<dbReference type="EMBL" id="CP136051">
    <property type="protein sequence ID" value="WOK05138.1"/>
    <property type="molecule type" value="Genomic_DNA"/>
</dbReference>
<evidence type="ECO:0000256" key="3">
    <source>
        <dbReference type="ARBA" id="ARBA00022452"/>
    </source>
</evidence>
<keyword evidence="3 7" id="KW-1134">Transmembrane beta strand</keyword>
<proteinExistence type="inferred from homology"/>
<gene>
    <name evidence="9" type="ORF">RT717_18815</name>
</gene>
<dbReference type="InterPro" id="IPR036942">
    <property type="entry name" value="Beta-barrel_TonB_sf"/>
</dbReference>
<dbReference type="Pfam" id="PF13715">
    <property type="entry name" value="CarbopepD_reg_2"/>
    <property type="match status" value="1"/>
</dbReference>
<accession>A0ABZ0IL00</accession>
<dbReference type="InterPro" id="IPR037066">
    <property type="entry name" value="Plug_dom_sf"/>
</dbReference>
<dbReference type="RefSeq" id="WP_317487930.1">
    <property type="nucleotide sequence ID" value="NZ_CP136051.1"/>
</dbReference>
<evidence type="ECO:0000256" key="4">
    <source>
        <dbReference type="ARBA" id="ARBA00022692"/>
    </source>
</evidence>
<reference evidence="9 10" key="1">
    <citation type="journal article" date="2023" name="Microbiol. Resour. Announc.">
        <title>Complete Genome Sequence of Imperialibacter roseus strain P4T.</title>
        <authorList>
            <person name="Tizabi D.R."/>
            <person name="Bachvaroff T."/>
            <person name="Hill R.T."/>
        </authorList>
    </citation>
    <scope>NUCLEOTIDE SEQUENCE [LARGE SCALE GENOMIC DNA]</scope>
    <source>
        <strain evidence="9 10">P4T</strain>
    </source>
</reference>
<dbReference type="Gene3D" id="2.170.130.10">
    <property type="entry name" value="TonB-dependent receptor, plug domain"/>
    <property type="match status" value="1"/>
</dbReference>
<evidence type="ECO:0000313" key="9">
    <source>
        <dbReference type="EMBL" id="WOK05138.1"/>
    </source>
</evidence>
<keyword evidence="10" id="KW-1185">Reference proteome</keyword>
<protein>
    <submittedName>
        <fullName evidence="9">TonB-dependent receptor</fullName>
    </submittedName>
</protein>
<comment type="subcellular location">
    <subcellularLocation>
        <location evidence="1 7">Cell outer membrane</location>
        <topology evidence="1 7">Multi-pass membrane protein</topology>
    </subcellularLocation>
</comment>
<dbReference type="InterPro" id="IPR039426">
    <property type="entry name" value="TonB-dep_rcpt-like"/>
</dbReference>
<keyword evidence="5 7" id="KW-0472">Membrane</keyword>
<dbReference type="InterPro" id="IPR012910">
    <property type="entry name" value="Plug_dom"/>
</dbReference>
<feature type="domain" description="TonB-dependent receptor plug" evidence="8">
    <location>
        <begin position="227"/>
        <end position="333"/>
    </location>
</feature>
<dbReference type="Pfam" id="PF07715">
    <property type="entry name" value="Plug"/>
    <property type="match status" value="1"/>
</dbReference>
<evidence type="ECO:0000256" key="5">
    <source>
        <dbReference type="ARBA" id="ARBA00023136"/>
    </source>
</evidence>
<evidence type="ECO:0000256" key="2">
    <source>
        <dbReference type="ARBA" id="ARBA00022448"/>
    </source>
</evidence>
<dbReference type="InterPro" id="IPR023997">
    <property type="entry name" value="TonB-dep_OMP_SusC/RagA_CS"/>
</dbReference>
<evidence type="ECO:0000313" key="10">
    <source>
        <dbReference type="Proteomes" id="UP001302349"/>
    </source>
</evidence>
<dbReference type="Proteomes" id="UP001302349">
    <property type="component" value="Chromosome"/>
</dbReference>
<dbReference type="Gene3D" id="2.60.40.1120">
    <property type="entry name" value="Carboxypeptidase-like, regulatory domain"/>
    <property type="match status" value="1"/>
</dbReference>
<dbReference type="InterPro" id="IPR008969">
    <property type="entry name" value="CarboxyPept-like_regulatory"/>
</dbReference>
<keyword evidence="6 7" id="KW-0998">Cell outer membrane</keyword>
<evidence type="ECO:0000256" key="6">
    <source>
        <dbReference type="ARBA" id="ARBA00023237"/>
    </source>
</evidence>
<comment type="similarity">
    <text evidence="7">Belongs to the TonB-dependent receptor family.</text>
</comment>